<evidence type="ECO:0000313" key="1">
    <source>
        <dbReference type="EMBL" id="KAK4031025.1"/>
    </source>
</evidence>
<organism evidence="1 2">
    <name type="scientific">Daphnia magna</name>
    <dbReference type="NCBI Taxonomy" id="35525"/>
    <lineage>
        <taxon>Eukaryota</taxon>
        <taxon>Metazoa</taxon>
        <taxon>Ecdysozoa</taxon>
        <taxon>Arthropoda</taxon>
        <taxon>Crustacea</taxon>
        <taxon>Branchiopoda</taxon>
        <taxon>Diplostraca</taxon>
        <taxon>Cladocera</taxon>
        <taxon>Anomopoda</taxon>
        <taxon>Daphniidae</taxon>
        <taxon>Daphnia</taxon>
    </lineage>
</organism>
<sequence length="108" mass="12149">MLENLERGRRLGLRNLHRRHCHGSTGGKMTEPAAADHVANIEEDLIVQLQQALMAHPTNFATQTRSSYVSAQHHRHGQQKENHPMPNITYGNGTVRGLTKARLKNLII</sequence>
<dbReference type="Proteomes" id="UP001234178">
    <property type="component" value="Unassembled WGS sequence"/>
</dbReference>
<evidence type="ECO:0000313" key="2">
    <source>
        <dbReference type="Proteomes" id="UP001234178"/>
    </source>
</evidence>
<name>A0ABR0B0W3_9CRUS</name>
<proteinExistence type="predicted"/>
<reference evidence="1 2" key="1">
    <citation type="journal article" date="2023" name="Nucleic Acids Res.">
        <title>The hologenome of Daphnia magna reveals possible DNA methylation and microbiome-mediated evolution of the host genome.</title>
        <authorList>
            <person name="Chaturvedi A."/>
            <person name="Li X."/>
            <person name="Dhandapani V."/>
            <person name="Marshall H."/>
            <person name="Kissane S."/>
            <person name="Cuenca-Cambronero M."/>
            <person name="Asole G."/>
            <person name="Calvet F."/>
            <person name="Ruiz-Romero M."/>
            <person name="Marangio P."/>
            <person name="Guigo R."/>
            <person name="Rago D."/>
            <person name="Mirbahai L."/>
            <person name="Eastwood N."/>
            <person name="Colbourne J.K."/>
            <person name="Zhou J."/>
            <person name="Mallon E."/>
            <person name="Orsini L."/>
        </authorList>
    </citation>
    <scope>NUCLEOTIDE SEQUENCE [LARGE SCALE GENOMIC DNA]</scope>
    <source>
        <strain evidence="1">LRV0_1</strain>
    </source>
</reference>
<protein>
    <submittedName>
        <fullName evidence="1">Uncharacterized protein</fullName>
    </submittedName>
</protein>
<dbReference type="EMBL" id="JAOYFB010000039">
    <property type="protein sequence ID" value="KAK4031025.1"/>
    <property type="molecule type" value="Genomic_DNA"/>
</dbReference>
<keyword evidence="2" id="KW-1185">Reference proteome</keyword>
<comment type="caution">
    <text evidence="1">The sequence shown here is derived from an EMBL/GenBank/DDBJ whole genome shotgun (WGS) entry which is preliminary data.</text>
</comment>
<gene>
    <name evidence="1" type="ORF">OUZ56_024534</name>
</gene>
<accession>A0ABR0B0W3</accession>